<reference evidence="6 7" key="1">
    <citation type="journal article" date="2013" name="Syst. Appl. Microbiol.">
        <title>Phylogenetic position and virulence apparatus of the pear flower necrosis pathogen Erwinia piriflorinigrans CFBP 5888T as assessed by comparative genomics.</title>
        <authorList>
            <person name="Smits T.H."/>
            <person name="Rezzonico F."/>
            <person name="Lopez M.M."/>
            <person name="Blom J."/>
            <person name="Goesmann A."/>
            <person name="Frey J.E."/>
            <person name="Duffy B."/>
        </authorList>
    </citation>
    <scope>NUCLEOTIDE SEQUENCE [LARGE SCALE GENOMIC DNA]</scope>
    <source>
        <strain evidence="7">CFBP5888</strain>
    </source>
</reference>
<evidence type="ECO:0000256" key="4">
    <source>
        <dbReference type="SAM" id="Phobius"/>
    </source>
</evidence>
<name>V5ZA53_9GAMM</name>
<organism evidence="6 7">
    <name type="scientific">Erwinia piriflorinigrans CFBP 5888</name>
    <dbReference type="NCBI Taxonomy" id="1161919"/>
    <lineage>
        <taxon>Bacteria</taxon>
        <taxon>Pseudomonadati</taxon>
        <taxon>Pseudomonadota</taxon>
        <taxon>Gammaproteobacteria</taxon>
        <taxon>Enterobacterales</taxon>
        <taxon>Erwiniaceae</taxon>
        <taxon>Erwinia</taxon>
    </lineage>
</organism>
<dbReference type="Proteomes" id="UP000018217">
    <property type="component" value="Unassembled WGS sequence"/>
</dbReference>
<dbReference type="AlphaFoldDB" id="V5ZA53"/>
<accession>V5ZA53</accession>
<dbReference type="EMBL" id="CAHS01000015">
    <property type="protein sequence ID" value="CCG87833.1"/>
    <property type="molecule type" value="Genomic_DNA"/>
</dbReference>
<keyword evidence="4" id="KW-1133">Transmembrane helix</keyword>
<dbReference type="OrthoDB" id="6512503at2"/>
<proteinExistence type="predicted"/>
<feature type="domain" description="ADP ribosyltransferase" evidence="5">
    <location>
        <begin position="662"/>
        <end position="812"/>
    </location>
</feature>
<evidence type="ECO:0000259" key="5">
    <source>
        <dbReference type="Pfam" id="PF03496"/>
    </source>
</evidence>
<dbReference type="EC" id="2.4.2.31" evidence="1"/>
<dbReference type="GO" id="GO:0005576">
    <property type="term" value="C:extracellular region"/>
    <property type="evidence" value="ECO:0007669"/>
    <property type="project" value="InterPro"/>
</dbReference>
<dbReference type="PROSITE" id="PS51996">
    <property type="entry name" value="TR_MART"/>
    <property type="match status" value="1"/>
</dbReference>
<gene>
    <name evidence="6" type="ORF">EPIR_2470</name>
</gene>
<evidence type="ECO:0000313" key="6">
    <source>
        <dbReference type="EMBL" id="CCG87833.1"/>
    </source>
</evidence>
<evidence type="ECO:0000256" key="1">
    <source>
        <dbReference type="ARBA" id="ARBA00012031"/>
    </source>
</evidence>
<protein>
    <recommendedName>
        <fullName evidence="1">NAD(+)--protein-arginine ADP-ribosyltransferase</fullName>
        <ecNumber evidence="1">2.4.2.31</ecNumber>
    </recommendedName>
    <alternativeName>
        <fullName evidence="2">NAD(+)--arginine ADP-ribosyltransferase</fullName>
    </alternativeName>
</protein>
<keyword evidence="4" id="KW-0472">Membrane</keyword>
<dbReference type="SUPFAM" id="SSF56399">
    <property type="entry name" value="ADP-ribosylation"/>
    <property type="match status" value="1"/>
</dbReference>
<dbReference type="InterPro" id="IPR003540">
    <property type="entry name" value="ADP-ribosyltransferase"/>
</dbReference>
<evidence type="ECO:0000313" key="7">
    <source>
        <dbReference type="Proteomes" id="UP000018217"/>
    </source>
</evidence>
<comment type="caution">
    <text evidence="6">The sequence shown here is derived from an EMBL/GenBank/DDBJ whole genome shotgun (WGS) entry which is preliminary data.</text>
</comment>
<evidence type="ECO:0000256" key="3">
    <source>
        <dbReference type="ARBA" id="ARBA00047597"/>
    </source>
</evidence>
<feature type="transmembrane region" description="Helical" evidence="4">
    <location>
        <begin position="121"/>
        <end position="140"/>
    </location>
</feature>
<dbReference type="Gene3D" id="3.90.176.10">
    <property type="entry name" value="Toxin ADP-ribosyltransferase, Chain A, domain 1"/>
    <property type="match status" value="1"/>
</dbReference>
<keyword evidence="7" id="KW-1185">Reference proteome</keyword>
<sequence length="837" mass="93501">MPHITYAAIAVAQNSVLTASQEESGGSHDYASRGLIPSVISVSDSAIEMTSSPVSSFCQCRKNVFKWFCDCKSEEKLAKDTQWQEVLLKGRELKRLAEDGVRIMQQQDSPPVYSFKLNRKFMWFAGAALVTTGLGTFTYGRQLFGAGLSSSDQHNTGSTAAMGSREAFLSPEPLPTAAPMLAPRESTTHKKPEDIKRVKMDFSCIEERETLTAADILRKIGNTLLSPVEELARESQVIDYMDNMRRCPNDEEIKSLSVITRKVDQVVNAVVSLIPGAMPTVIVQRIGGTLFKMFADNLNGKTVNVQNVVELNNQVLMVAKMIADFSTKNINGQPVDKQVGLPEQTYMNKNLVHIYIKGDEYLLSHQGNKYIATRGEKELEVSYSNKNKIWFPVEETLAIKDTILNRHENLPGKMISHADVIDLKMARTLQDVPQLNAKRFIRTQPNNKGIYRYSISGKKNNKMAVKLNGQFYCVRKGTAQPYLTLDSRPDIEIVNYYGKYYLTSQEEGVGVAYSPCRVTRSPVLPCLAFSGDVERILKNNLDAGMSPDKVGELSAGKKFPTILVSGNGKNYIKHNSLLFRVKIVQEGSARYNKETEVRIFARRRSGFLKRKKEFYIGSGYFSPVAGDGVLTTKIESTMEVFKFTRPTAEAYHLLQDFDNKNGGITSGEYESIRVYGGASYTTINGFLLDDMPEEYISPHIRESAFQHVTNIRKMLKKLPVIHGMVYRGCIPGKQGMKAFAELKPGDIISSKKFISASTEQQVARNFAAAANGVRYKIAVEKAAHPVMLYTGKLTEAEVLIEDNTIFRCKAISCRDIELEEVVNPSGDELARLKYIFI</sequence>
<dbReference type="GO" id="GO:0106274">
    <property type="term" value="F:NAD+-protein-arginine ADP-ribosyltransferase activity"/>
    <property type="evidence" value="ECO:0007669"/>
    <property type="project" value="UniProtKB-EC"/>
</dbReference>
<dbReference type="RefSeq" id="WP_023655614.1">
    <property type="nucleotide sequence ID" value="NZ_CAHS01000015.1"/>
</dbReference>
<comment type="catalytic activity">
    <reaction evidence="3">
        <text>L-arginyl-[protein] + NAD(+) = N(omega)-(ADP-D-ribosyl)-L-arginyl-[protein] + nicotinamide + H(+)</text>
        <dbReference type="Rhea" id="RHEA:19149"/>
        <dbReference type="Rhea" id="RHEA-COMP:10532"/>
        <dbReference type="Rhea" id="RHEA-COMP:15087"/>
        <dbReference type="ChEBI" id="CHEBI:15378"/>
        <dbReference type="ChEBI" id="CHEBI:17154"/>
        <dbReference type="ChEBI" id="CHEBI:29965"/>
        <dbReference type="ChEBI" id="CHEBI:57540"/>
        <dbReference type="ChEBI" id="CHEBI:142554"/>
        <dbReference type="EC" id="2.4.2.31"/>
    </reaction>
</comment>
<keyword evidence="4" id="KW-0812">Transmembrane</keyword>
<dbReference type="Pfam" id="PF03496">
    <property type="entry name" value="ADPrib_exo_Tox"/>
    <property type="match status" value="1"/>
</dbReference>
<evidence type="ECO:0000256" key="2">
    <source>
        <dbReference type="ARBA" id="ARBA00033021"/>
    </source>
</evidence>